<reference evidence="2" key="1">
    <citation type="submission" date="2019-07" db="EMBL/GenBank/DDBJ databases">
        <authorList>
            <person name="Dittberner H."/>
        </authorList>
    </citation>
    <scope>NUCLEOTIDE SEQUENCE [LARGE SCALE GENOMIC DNA]</scope>
</reference>
<evidence type="ECO:0000256" key="1">
    <source>
        <dbReference type="SAM" id="Phobius"/>
    </source>
</evidence>
<evidence type="ECO:0000313" key="2">
    <source>
        <dbReference type="EMBL" id="VVA98301.1"/>
    </source>
</evidence>
<accession>A0A565BAE2</accession>
<comment type="caution">
    <text evidence="2">The sequence shown here is derived from an EMBL/GenBank/DDBJ whole genome shotgun (WGS) entry which is preliminary data.</text>
</comment>
<evidence type="ECO:0000313" key="3">
    <source>
        <dbReference type="Proteomes" id="UP000489600"/>
    </source>
</evidence>
<proteinExistence type="predicted"/>
<name>A0A565BAE2_9BRAS</name>
<dbReference type="AlphaFoldDB" id="A0A565BAE2"/>
<dbReference type="Proteomes" id="UP000489600">
    <property type="component" value="Unassembled WGS sequence"/>
</dbReference>
<keyword evidence="3" id="KW-1185">Reference proteome</keyword>
<organism evidence="2 3">
    <name type="scientific">Arabis nemorensis</name>
    <dbReference type="NCBI Taxonomy" id="586526"/>
    <lineage>
        <taxon>Eukaryota</taxon>
        <taxon>Viridiplantae</taxon>
        <taxon>Streptophyta</taxon>
        <taxon>Embryophyta</taxon>
        <taxon>Tracheophyta</taxon>
        <taxon>Spermatophyta</taxon>
        <taxon>Magnoliopsida</taxon>
        <taxon>eudicotyledons</taxon>
        <taxon>Gunneridae</taxon>
        <taxon>Pentapetalae</taxon>
        <taxon>rosids</taxon>
        <taxon>malvids</taxon>
        <taxon>Brassicales</taxon>
        <taxon>Brassicaceae</taxon>
        <taxon>Arabideae</taxon>
        <taxon>Arabis</taxon>
    </lineage>
</organism>
<gene>
    <name evidence="2" type="ORF">ANE_LOCUS8746</name>
</gene>
<keyword evidence="1" id="KW-0812">Transmembrane</keyword>
<sequence length="169" mass="19437">MHVDYVLALVGSIFFFLTATITLFAIWKPKSNGSVIAASDLQRRRYLMLGLGFGHGTKCLCFTFQQLFLSRRLDRTTIQDWIYGGRRRNVSHPSHLRKTTGGVGPYSSTTRDYMKIVDNNAKGEIMKVRKSIRNLYRNHFTRHVHKNGNYSKTFDSLDAMLIVCNARNK</sequence>
<protein>
    <submittedName>
        <fullName evidence="2">Uncharacterized protein</fullName>
    </submittedName>
</protein>
<keyword evidence="1" id="KW-1133">Transmembrane helix</keyword>
<keyword evidence="1" id="KW-0472">Membrane</keyword>
<feature type="transmembrane region" description="Helical" evidence="1">
    <location>
        <begin position="46"/>
        <end position="69"/>
    </location>
</feature>
<feature type="transmembrane region" description="Helical" evidence="1">
    <location>
        <begin position="6"/>
        <end position="26"/>
    </location>
</feature>
<dbReference type="EMBL" id="CABITT030000003">
    <property type="protein sequence ID" value="VVA98301.1"/>
    <property type="molecule type" value="Genomic_DNA"/>
</dbReference>